<proteinExistence type="predicted"/>
<evidence type="ECO:0000313" key="1">
    <source>
        <dbReference type="EMBL" id="CAH0101324.1"/>
    </source>
</evidence>
<dbReference type="EMBL" id="CAKKLH010000057">
    <property type="protein sequence ID" value="CAH0101324.1"/>
    <property type="molecule type" value="Genomic_DNA"/>
</dbReference>
<evidence type="ECO:0000313" key="2">
    <source>
        <dbReference type="Proteomes" id="UP000789390"/>
    </source>
</evidence>
<protein>
    <submittedName>
        <fullName evidence="1">Uncharacterized protein</fullName>
    </submittedName>
</protein>
<dbReference type="OrthoDB" id="10070467at2759"/>
<keyword evidence="2" id="KW-1185">Reference proteome</keyword>
<dbReference type="Proteomes" id="UP000789390">
    <property type="component" value="Unassembled WGS sequence"/>
</dbReference>
<organism evidence="1 2">
    <name type="scientific">Daphnia galeata</name>
    <dbReference type="NCBI Taxonomy" id="27404"/>
    <lineage>
        <taxon>Eukaryota</taxon>
        <taxon>Metazoa</taxon>
        <taxon>Ecdysozoa</taxon>
        <taxon>Arthropoda</taxon>
        <taxon>Crustacea</taxon>
        <taxon>Branchiopoda</taxon>
        <taxon>Diplostraca</taxon>
        <taxon>Cladocera</taxon>
        <taxon>Anomopoda</taxon>
        <taxon>Daphniidae</taxon>
        <taxon>Daphnia</taxon>
    </lineage>
</organism>
<dbReference type="AlphaFoldDB" id="A0A8J2RER2"/>
<accession>A0A8J2RER2</accession>
<reference evidence="1" key="1">
    <citation type="submission" date="2021-11" db="EMBL/GenBank/DDBJ databases">
        <authorList>
            <person name="Schell T."/>
        </authorList>
    </citation>
    <scope>NUCLEOTIDE SEQUENCE</scope>
    <source>
        <strain evidence="1">M5</strain>
    </source>
</reference>
<sequence length="306" mass="35242">MKTFVRIDLTFSSHPESPDTTLATLERRNCNRLEIQKMSFILLSWKLVISLILFTNDLPSSELKSFESDPLTDSNSSVARDDKQPPIKVSSLQYGQVCVNIYDSHQTTLNNKKIYFFTPIALLDPLNVVPVANQANTTQGILRISFTIWNENVTDKVAEHLTEFLNEKVEPNLVKVYPFDSVRLTSKVQSAEFSLKDEWQTFDKDRHKQRFGLHCPTKKDCDQVKNRIRKEELKHLRLEFNPKLNDDTCGIAGAEYPKNDLTKQVEEAKQELVENFEAKLAKELNANTKGDGLNQERIDRNEIHRC</sequence>
<comment type="caution">
    <text evidence="1">The sequence shown here is derived from an EMBL/GenBank/DDBJ whole genome shotgun (WGS) entry which is preliminary data.</text>
</comment>
<name>A0A8J2RER2_9CRUS</name>
<gene>
    <name evidence="1" type="ORF">DGAL_LOCUS3654</name>
</gene>